<feature type="transmembrane region" description="Helical" evidence="1">
    <location>
        <begin position="56"/>
        <end position="75"/>
    </location>
</feature>
<feature type="transmembrane region" description="Helical" evidence="1">
    <location>
        <begin position="142"/>
        <end position="164"/>
    </location>
</feature>
<dbReference type="Pfam" id="PF06197">
    <property type="entry name" value="DUF998"/>
    <property type="match status" value="1"/>
</dbReference>
<accession>A0A562UXY3</accession>
<organism evidence="2 3">
    <name type="scientific">Stackebrandtia albiflava</name>
    <dbReference type="NCBI Taxonomy" id="406432"/>
    <lineage>
        <taxon>Bacteria</taxon>
        <taxon>Bacillati</taxon>
        <taxon>Actinomycetota</taxon>
        <taxon>Actinomycetes</taxon>
        <taxon>Glycomycetales</taxon>
        <taxon>Glycomycetaceae</taxon>
        <taxon>Stackebrandtia</taxon>
    </lineage>
</organism>
<dbReference type="RefSeq" id="WP_147141062.1">
    <property type="nucleotide sequence ID" value="NZ_BAABIJ010000003.1"/>
</dbReference>
<dbReference type="EMBL" id="VLLL01000007">
    <property type="protein sequence ID" value="TWJ10489.1"/>
    <property type="molecule type" value="Genomic_DNA"/>
</dbReference>
<feature type="transmembrane region" description="Helical" evidence="1">
    <location>
        <begin position="115"/>
        <end position="135"/>
    </location>
</feature>
<dbReference type="AlphaFoldDB" id="A0A562UXY3"/>
<gene>
    <name evidence="2" type="ORF">LX16_3906</name>
</gene>
<sequence>MDENMARMGGTATRIAAAVALAGFAFLHVAAADRVDPLRQPVSSYALGSPGDAVFAASAFAVAAACGLTALAFLGRSRPAVWGLSGAAVMYVLVVVFPTDAGVAVSTFAGQVHRYAAGAAFVGVTGVAVWLAVTCRGGRHGVVLRWLAIVSVVTLLITTVNTFLPWLADGGSWRGLPQRALLFVHIGFLWVMGARDRRTESPAVVPAPEREVVAG</sequence>
<proteinExistence type="predicted"/>
<dbReference type="InterPro" id="IPR009339">
    <property type="entry name" value="DUF998"/>
</dbReference>
<protein>
    <submittedName>
        <fullName evidence="2">Uncharacterized protein DUF998</fullName>
    </submittedName>
</protein>
<feature type="transmembrane region" description="Helical" evidence="1">
    <location>
        <begin position="176"/>
        <end position="193"/>
    </location>
</feature>
<keyword evidence="1" id="KW-0812">Transmembrane</keyword>
<dbReference type="Proteomes" id="UP000321617">
    <property type="component" value="Unassembled WGS sequence"/>
</dbReference>
<dbReference type="OrthoDB" id="3530459at2"/>
<reference evidence="2 3" key="1">
    <citation type="journal article" date="2013" name="Stand. Genomic Sci.">
        <title>Genomic Encyclopedia of Type Strains, Phase I: The one thousand microbial genomes (KMG-I) project.</title>
        <authorList>
            <person name="Kyrpides N.C."/>
            <person name="Woyke T."/>
            <person name="Eisen J.A."/>
            <person name="Garrity G."/>
            <person name="Lilburn T.G."/>
            <person name="Beck B.J."/>
            <person name="Whitman W.B."/>
            <person name="Hugenholtz P."/>
            <person name="Klenk H.P."/>
        </authorList>
    </citation>
    <scope>NUCLEOTIDE SEQUENCE [LARGE SCALE GENOMIC DNA]</scope>
    <source>
        <strain evidence="2 3">DSM 45044</strain>
    </source>
</reference>
<keyword evidence="1" id="KW-1133">Transmembrane helix</keyword>
<comment type="caution">
    <text evidence="2">The sequence shown here is derived from an EMBL/GenBank/DDBJ whole genome shotgun (WGS) entry which is preliminary data.</text>
</comment>
<evidence type="ECO:0000256" key="1">
    <source>
        <dbReference type="SAM" id="Phobius"/>
    </source>
</evidence>
<keyword evidence="1" id="KW-0472">Membrane</keyword>
<name>A0A562UXY3_9ACTN</name>
<evidence type="ECO:0000313" key="3">
    <source>
        <dbReference type="Proteomes" id="UP000321617"/>
    </source>
</evidence>
<keyword evidence="3" id="KW-1185">Reference proteome</keyword>
<evidence type="ECO:0000313" key="2">
    <source>
        <dbReference type="EMBL" id="TWJ10489.1"/>
    </source>
</evidence>